<sequence length="53" mass="5886">MLAVSRHNGNARMEQVLVLMRLGSIESIYNGNDKMGTWPILAKGEKRGKITSL</sequence>
<proteinExistence type="predicted"/>
<name>D4F1C6_EDWTA</name>
<accession>D4F1C6</accession>
<dbReference type="Proteomes" id="UP000003692">
    <property type="component" value="Unassembled WGS sequence"/>
</dbReference>
<protein>
    <submittedName>
        <fullName evidence="1">Uncharacterized protein</fullName>
    </submittedName>
</protein>
<comment type="caution">
    <text evidence="1">The sequence shown here is derived from an EMBL/GenBank/DDBJ whole genome shotgun (WGS) entry which is preliminary data.</text>
</comment>
<dbReference type="EMBL" id="ADGK01000015">
    <property type="protein sequence ID" value="EFE24450.1"/>
    <property type="molecule type" value="Genomic_DNA"/>
</dbReference>
<evidence type="ECO:0000313" key="2">
    <source>
        <dbReference type="Proteomes" id="UP000003692"/>
    </source>
</evidence>
<dbReference type="HOGENOM" id="CLU_3061078_0_0_6"/>
<gene>
    <name evidence="1" type="ORF">EDWATA_00510</name>
</gene>
<organism evidence="1 2">
    <name type="scientific">Edwardsiella tarda ATCC 23685</name>
    <dbReference type="NCBI Taxonomy" id="500638"/>
    <lineage>
        <taxon>Bacteria</taxon>
        <taxon>Pseudomonadati</taxon>
        <taxon>Pseudomonadota</taxon>
        <taxon>Gammaproteobacteria</taxon>
        <taxon>Enterobacterales</taxon>
        <taxon>Hafniaceae</taxon>
        <taxon>Edwardsiella</taxon>
    </lineage>
</organism>
<reference evidence="1 2" key="1">
    <citation type="submission" date="2010-02" db="EMBL/GenBank/DDBJ databases">
        <authorList>
            <person name="Weinstock G."/>
            <person name="Sodergren E."/>
            <person name="Clifton S."/>
            <person name="Fulton L."/>
            <person name="Fulton B."/>
            <person name="Courtney L."/>
            <person name="Fronick C."/>
            <person name="Harrison M."/>
            <person name="Strong C."/>
            <person name="Farmer C."/>
            <person name="Delahaunty K."/>
            <person name="Markovic C."/>
            <person name="Hall O."/>
            <person name="Minx P."/>
            <person name="Tomlinson C."/>
            <person name="Mitreva M."/>
            <person name="Nelson J."/>
            <person name="Hou S."/>
            <person name="Wollam A."/>
            <person name="Pepin K.H."/>
            <person name="Johnson M."/>
            <person name="Bhonagiri V."/>
            <person name="Zhang X."/>
            <person name="Suruliraj S."/>
            <person name="Warren W."/>
            <person name="Chinwalla A."/>
            <person name="Mardis E.R."/>
            <person name="Wilson R.K."/>
        </authorList>
    </citation>
    <scope>NUCLEOTIDE SEQUENCE [LARGE SCALE GENOMIC DNA]</scope>
    <source>
        <strain evidence="1 2">ATCC 23685</strain>
    </source>
</reference>
<dbReference type="AlphaFoldDB" id="D4F1C6"/>
<evidence type="ECO:0000313" key="1">
    <source>
        <dbReference type="EMBL" id="EFE24450.1"/>
    </source>
</evidence>